<name>A0A1M5DML7_9ACTN</name>
<keyword evidence="4" id="KW-1185">Reference proteome</keyword>
<dbReference type="InterPro" id="IPR011991">
    <property type="entry name" value="ArsR-like_HTH"/>
</dbReference>
<accession>A0A1M5DML7</accession>
<dbReference type="CDD" id="cd00090">
    <property type="entry name" value="HTH_ARSR"/>
    <property type="match status" value="1"/>
</dbReference>
<evidence type="ECO:0000259" key="2">
    <source>
        <dbReference type="PROSITE" id="PS50987"/>
    </source>
</evidence>
<protein>
    <submittedName>
        <fullName evidence="3">Transcriptional regulator, ArsR family</fullName>
    </submittedName>
</protein>
<dbReference type="SUPFAM" id="SSF55961">
    <property type="entry name" value="Bet v1-like"/>
    <property type="match status" value="1"/>
</dbReference>
<dbReference type="PRINTS" id="PR00778">
    <property type="entry name" value="HTHARSR"/>
</dbReference>
<dbReference type="CDD" id="cd08893">
    <property type="entry name" value="SRPBCC_CalC_Aha1-like_GntR-HTH"/>
    <property type="match status" value="1"/>
</dbReference>
<dbReference type="SMART" id="SM00418">
    <property type="entry name" value="HTH_ARSR"/>
    <property type="match status" value="1"/>
</dbReference>
<dbReference type="SUPFAM" id="SSF46785">
    <property type="entry name" value="Winged helix' DNA-binding domain"/>
    <property type="match status" value="1"/>
</dbReference>
<dbReference type="PROSITE" id="PS50987">
    <property type="entry name" value="HTH_ARSR_2"/>
    <property type="match status" value="1"/>
</dbReference>
<dbReference type="Gene3D" id="1.10.10.10">
    <property type="entry name" value="Winged helix-like DNA-binding domain superfamily/Winged helix DNA-binding domain"/>
    <property type="match status" value="1"/>
</dbReference>
<dbReference type="Pfam" id="PF08327">
    <property type="entry name" value="AHSA1"/>
    <property type="match status" value="1"/>
</dbReference>
<dbReference type="STRING" id="1206085.SAMN05443575_0630"/>
<dbReference type="PANTHER" id="PTHR38600">
    <property type="entry name" value="TRANSCRIPTIONAL REGULATORY PROTEIN"/>
    <property type="match status" value="1"/>
</dbReference>
<evidence type="ECO:0000256" key="1">
    <source>
        <dbReference type="ARBA" id="ARBA00006817"/>
    </source>
</evidence>
<evidence type="ECO:0000313" key="4">
    <source>
        <dbReference type="Proteomes" id="UP000186132"/>
    </source>
</evidence>
<dbReference type="EMBL" id="FQVU01000001">
    <property type="protein sequence ID" value="SHF68135.1"/>
    <property type="molecule type" value="Genomic_DNA"/>
</dbReference>
<dbReference type="AlphaFoldDB" id="A0A1M5DML7"/>
<feature type="domain" description="HTH arsR-type" evidence="2">
    <location>
        <begin position="1"/>
        <end position="95"/>
    </location>
</feature>
<dbReference type="InterPro" id="IPR001845">
    <property type="entry name" value="HTH_ArsR_DNA-bd_dom"/>
</dbReference>
<proteinExistence type="inferred from homology"/>
<gene>
    <name evidence="3" type="ORF">SAMN05443575_0630</name>
</gene>
<dbReference type="GO" id="GO:0003700">
    <property type="term" value="F:DNA-binding transcription factor activity"/>
    <property type="evidence" value="ECO:0007669"/>
    <property type="project" value="InterPro"/>
</dbReference>
<dbReference type="PANTHER" id="PTHR38600:SF1">
    <property type="entry name" value="TRANSCRIPTIONAL REGULATORY PROTEIN"/>
    <property type="match status" value="1"/>
</dbReference>
<dbReference type="Pfam" id="PF12840">
    <property type="entry name" value="HTH_20"/>
    <property type="match status" value="1"/>
</dbReference>
<evidence type="ECO:0000313" key="3">
    <source>
        <dbReference type="EMBL" id="SHF68135.1"/>
    </source>
</evidence>
<dbReference type="InterPro" id="IPR023393">
    <property type="entry name" value="START-like_dom_sf"/>
</dbReference>
<organism evidence="3 4">
    <name type="scientific">Jatrophihabitans endophyticus</name>
    <dbReference type="NCBI Taxonomy" id="1206085"/>
    <lineage>
        <taxon>Bacteria</taxon>
        <taxon>Bacillati</taxon>
        <taxon>Actinomycetota</taxon>
        <taxon>Actinomycetes</taxon>
        <taxon>Jatrophihabitantales</taxon>
        <taxon>Jatrophihabitantaceae</taxon>
        <taxon>Jatrophihabitans</taxon>
    </lineage>
</organism>
<reference evidence="3 4" key="1">
    <citation type="submission" date="2016-11" db="EMBL/GenBank/DDBJ databases">
        <authorList>
            <person name="Jaros S."/>
            <person name="Januszkiewicz K."/>
            <person name="Wedrychowicz H."/>
        </authorList>
    </citation>
    <scope>NUCLEOTIDE SEQUENCE [LARGE SCALE GENOMIC DNA]</scope>
    <source>
        <strain evidence="3 4">DSM 45627</strain>
    </source>
</reference>
<comment type="similarity">
    <text evidence="1">Belongs to the AHA1 family.</text>
</comment>
<dbReference type="InterPro" id="IPR036390">
    <property type="entry name" value="WH_DNA-bd_sf"/>
</dbReference>
<dbReference type="Proteomes" id="UP000186132">
    <property type="component" value="Unassembled WGS sequence"/>
</dbReference>
<dbReference type="Gene3D" id="3.30.530.20">
    <property type="match status" value="1"/>
</dbReference>
<dbReference type="InterPro" id="IPR036388">
    <property type="entry name" value="WH-like_DNA-bd_sf"/>
</dbReference>
<dbReference type="InterPro" id="IPR013538">
    <property type="entry name" value="ASHA1/2-like_C"/>
</dbReference>
<sequence length="260" mass="29449">MVSYGLVVEPVFKALADGTRRALLDDLFQHDGQTLVSLAGRFEMTRVAVAKHLRLLEEAGLVVSRRRGREKLHYLNPVPIRLVHDRWVTKYTEAWAGGLVDLQRDLEAGMEKVFEIYIRTTPERLWQAIVDPDVRARYQFGARVESGWTPGSSYRVEHPGAADALVEGENIEVEPPRRLVQTYHAIWDDTIAAEGTSRVTWEIEPVDDTCRLTVTHDELRENVDPHLYGGWPMMLSGLKTWLETGAELTTPGSIKYGSSR</sequence>
<dbReference type="NCBIfam" id="NF033788">
    <property type="entry name" value="HTH_metalloreg"/>
    <property type="match status" value="1"/>
</dbReference>